<dbReference type="RefSeq" id="WP_034805026.1">
    <property type="nucleotide sequence ID" value="NZ_AWSA01000018.1"/>
</dbReference>
<protein>
    <submittedName>
        <fullName evidence="2">Uncharacterized protein</fullName>
    </submittedName>
</protein>
<feature type="chain" id="PRO_5039206988" evidence="1">
    <location>
        <begin position="19"/>
        <end position="335"/>
    </location>
</feature>
<evidence type="ECO:0000256" key="1">
    <source>
        <dbReference type="SAM" id="SignalP"/>
    </source>
</evidence>
<name>W9G918_9MICO</name>
<sequence>MRRALRLGLATLTVAVLAAGCTSDALPATGSGPAPGETTAASKYVELASAIADRGTEVWVEADFVKAYLTGPARYRQVLDIAVDLARRTGAKGIKIADELGYRDGSTPAQDSALVAQAVRDVHAALPGGKVLVDVVVPELGCLDWQPVPSAEMRTCASMARLRDPGASMAAVDGYIASGLDVVDVSPGLRDDSWYADQGLDRDQAMRLSWREAVRRWGSRTRLQARKALAHPGAYPWDAARAEADVHTFVDIPLEEGAKAVDIWTWAQVYQGGLVRLTDPGAAPNALTQALQERRRKGAQLWTHMSPSTLQVGLADDVAVASQMFDAVFVAAGTG</sequence>
<dbReference type="Proteomes" id="UP000019489">
    <property type="component" value="Unassembled WGS sequence"/>
</dbReference>
<dbReference type="OrthoDB" id="4860012at2"/>
<accession>W9G918</accession>
<feature type="signal peptide" evidence="1">
    <location>
        <begin position="1"/>
        <end position="18"/>
    </location>
</feature>
<gene>
    <name evidence="2" type="ORF">N865_07655</name>
</gene>
<proteinExistence type="predicted"/>
<dbReference type="PROSITE" id="PS51257">
    <property type="entry name" value="PROKAR_LIPOPROTEIN"/>
    <property type="match status" value="1"/>
</dbReference>
<dbReference type="EMBL" id="AWSA01000018">
    <property type="protein sequence ID" value="EWT01752.1"/>
    <property type="molecule type" value="Genomic_DNA"/>
</dbReference>
<organism evidence="2 3">
    <name type="scientific">Intrasporangium oryzae NRRL B-24470</name>
    <dbReference type="NCBI Taxonomy" id="1386089"/>
    <lineage>
        <taxon>Bacteria</taxon>
        <taxon>Bacillati</taxon>
        <taxon>Actinomycetota</taxon>
        <taxon>Actinomycetes</taxon>
        <taxon>Micrococcales</taxon>
        <taxon>Intrasporangiaceae</taxon>
        <taxon>Intrasporangium</taxon>
    </lineage>
</organism>
<dbReference type="STRING" id="1386089.N865_07655"/>
<evidence type="ECO:0000313" key="3">
    <source>
        <dbReference type="Proteomes" id="UP000019489"/>
    </source>
</evidence>
<dbReference type="AlphaFoldDB" id="W9G918"/>
<keyword evidence="1" id="KW-0732">Signal</keyword>
<dbReference type="eggNOG" id="ENOG5033DEM">
    <property type="taxonomic scope" value="Bacteria"/>
</dbReference>
<keyword evidence="3" id="KW-1185">Reference proteome</keyword>
<comment type="caution">
    <text evidence="2">The sequence shown here is derived from an EMBL/GenBank/DDBJ whole genome shotgun (WGS) entry which is preliminary data.</text>
</comment>
<reference evidence="2 3" key="1">
    <citation type="submission" date="2013-08" db="EMBL/GenBank/DDBJ databases">
        <title>Intrasporangium oryzae NRRL B-24470.</title>
        <authorList>
            <person name="Liu H."/>
            <person name="Wang G."/>
        </authorList>
    </citation>
    <scope>NUCLEOTIDE SEQUENCE [LARGE SCALE GENOMIC DNA]</scope>
    <source>
        <strain evidence="2 3">NRRL B-24470</strain>
    </source>
</reference>
<evidence type="ECO:0000313" key="2">
    <source>
        <dbReference type="EMBL" id="EWT01752.1"/>
    </source>
</evidence>